<comment type="caution">
    <text evidence="2">The sequence shown here is derived from an EMBL/GenBank/DDBJ whole genome shotgun (WGS) entry which is preliminary data.</text>
</comment>
<sequence>MSPQSRPATAESGFTLSAPPLENPFTCDISFKRVLAWYLPQDILQTIEPDLTKFAEEAVSGRFWDWDANAETWLPYAKSYNVWGQ</sequence>
<accession>A0A3A2ZFQ7</accession>
<evidence type="ECO:0000313" key="2">
    <source>
        <dbReference type="EMBL" id="RJE21932.1"/>
    </source>
</evidence>
<dbReference type="AlphaFoldDB" id="A0A3A2ZFQ7"/>
<evidence type="ECO:0000313" key="3">
    <source>
        <dbReference type="Proteomes" id="UP000266188"/>
    </source>
</evidence>
<feature type="region of interest" description="Disordered" evidence="1">
    <location>
        <begin position="1"/>
        <end position="21"/>
    </location>
</feature>
<proteinExistence type="predicted"/>
<protein>
    <submittedName>
        <fullName evidence="2">Acyl-CoA dehydrogenase</fullName>
    </submittedName>
</protein>
<evidence type="ECO:0000256" key="1">
    <source>
        <dbReference type="SAM" id="MobiDB-lite"/>
    </source>
</evidence>
<keyword evidence="3" id="KW-1185">Reference proteome</keyword>
<gene>
    <name evidence="2" type="ORF">PHISCL_05737</name>
</gene>
<dbReference type="STRING" id="2070753.A0A3A2ZFQ7"/>
<feature type="compositionally biased region" description="Polar residues" evidence="1">
    <location>
        <begin position="1"/>
        <end position="15"/>
    </location>
</feature>
<dbReference type="Proteomes" id="UP000266188">
    <property type="component" value="Unassembled WGS sequence"/>
</dbReference>
<name>A0A3A2ZFQ7_9EURO</name>
<reference evidence="3" key="1">
    <citation type="submission" date="2017-02" db="EMBL/GenBank/DDBJ databases">
        <authorList>
            <person name="Tafer H."/>
            <person name="Lopandic K."/>
        </authorList>
    </citation>
    <scope>NUCLEOTIDE SEQUENCE [LARGE SCALE GENOMIC DNA]</scope>
    <source>
        <strain evidence="3">CBS 366.77</strain>
    </source>
</reference>
<dbReference type="EMBL" id="MVGC01000197">
    <property type="protein sequence ID" value="RJE21932.1"/>
    <property type="molecule type" value="Genomic_DNA"/>
</dbReference>
<organism evidence="2 3">
    <name type="scientific">Aspergillus sclerotialis</name>
    <dbReference type="NCBI Taxonomy" id="2070753"/>
    <lineage>
        <taxon>Eukaryota</taxon>
        <taxon>Fungi</taxon>
        <taxon>Dikarya</taxon>
        <taxon>Ascomycota</taxon>
        <taxon>Pezizomycotina</taxon>
        <taxon>Eurotiomycetes</taxon>
        <taxon>Eurotiomycetidae</taxon>
        <taxon>Eurotiales</taxon>
        <taxon>Aspergillaceae</taxon>
        <taxon>Aspergillus</taxon>
        <taxon>Aspergillus subgen. Polypaecilum</taxon>
    </lineage>
</organism>